<dbReference type="RefSeq" id="WP_190615318.1">
    <property type="nucleotide sequence ID" value="NZ_AP018712.1"/>
</dbReference>
<gene>
    <name evidence="2" type="ORF">OSSY52_03330</name>
</gene>
<name>A0A7G1G845_9BACT</name>
<dbReference type="PANTHER" id="PTHR33434:SF2">
    <property type="entry name" value="FATTY ACID-BINDING PROTEIN TM_1468"/>
    <property type="match status" value="1"/>
</dbReference>
<dbReference type="FunCoup" id="A0A7G1G845">
    <property type="interactions" value="37"/>
</dbReference>
<dbReference type="InterPro" id="IPR003797">
    <property type="entry name" value="DegV"/>
</dbReference>
<evidence type="ECO:0000313" key="3">
    <source>
        <dbReference type="Proteomes" id="UP000516361"/>
    </source>
</evidence>
<dbReference type="NCBIfam" id="TIGR00762">
    <property type="entry name" value="DegV"/>
    <property type="match status" value="1"/>
</dbReference>
<keyword evidence="3" id="KW-1185">Reference proteome</keyword>
<proteinExistence type="predicted"/>
<reference evidence="2 3" key="1">
    <citation type="submission" date="2018-06" db="EMBL/GenBank/DDBJ databases">
        <title>Genome sequencing of Oceanotoga sp. sy52.</title>
        <authorList>
            <person name="Mori K."/>
        </authorList>
    </citation>
    <scope>NUCLEOTIDE SEQUENCE [LARGE SCALE GENOMIC DNA]</scope>
    <source>
        <strain evidence="3">sy52</strain>
    </source>
</reference>
<dbReference type="SUPFAM" id="SSF82549">
    <property type="entry name" value="DAK1/DegV-like"/>
    <property type="match status" value="1"/>
</dbReference>
<dbReference type="Proteomes" id="UP000516361">
    <property type="component" value="Chromosome"/>
</dbReference>
<dbReference type="EMBL" id="AP018712">
    <property type="protein sequence ID" value="BBE30192.1"/>
    <property type="molecule type" value="Genomic_DNA"/>
</dbReference>
<dbReference type="PROSITE" id="PS51482">
    <property type="entry name" value="DEGV"/>
    <property type="match status" value="1"/>
</dbReference>
<dbReference type="GO" id="GO:0008289">
    <property type="term" value="F:lipid binding"/>
    <property type="evidence" value="ECO:0007669"/>
    <property type="project" value="UniProtKB-KW"/>
</dbReference>
<dbReference type="InParanoid" id="A0A7G1G845"/>
<dbReference type="KEGG" id="ocy:OSSY52_03330"/>
<dbReference type="InterPro" id="IPR050270">
    <property type="entry name" value="DegV_domain_contain"/>
</dbReference>
<keyword evidence="1" id="KW-0446">Lipid-binding</keyword>
<dbReference type="Gene3D" id="3.30.1180.10">
    <property type="match status" value="1"/>
</dbReference>
<organism evidence="2 3">
    <name type="scientific">Tepiditoga spiralis</name>
    <dbReference type="NCBI Taxonomy" id="2108365"/>
    <lineage>
        <taxon>Bacteria</taxon>
        <taxon>Thermotogati</taxon>
        <taxon>Thermotogota</taxon>
        <taxon>Thermotogae</taxon>
        <taxon>Petrotogales</taxon>
        <taxon>Petrotogaceae</taxon>
        <taxon>Tepiditoga</taxon>
    </lineage>
</organism>
<protein>
    <recommendedName>
        <fullName evidence="4">Fatty acid-binding protein DegV</fullName>
    </recommendedName>
</protein>
<dbReference type="InterPro" id="IPR043168">
    <property type="entry name" value="DegV_C"/>
</dbReference>
<dbReference type="AlphaFoldDB" id="A0A7G1G845"/>
<accession>A0A7G1G845</accession>
<dbReference type="Pfam" id="PF02645">
    <property type="entry name" value="DegV"/>
    <property type="match status" value="1"/>
</dbReference>
<dbReference type="PANTHER" id="PTHR33434">
    <property type="entry name" value="DEGV DOMAIN-CONTAINING PROTEIN DR_1986-RELATED"/>
    <property type="match status" value="1"/>
</dbReference>
<evidence type="ECO:0000313" key="2">
    <source>
        <dbReference type="EMBL" id="BBE30192.1"/>
    </source>
</evidence>
<sequence>MSVKIITDSTSYIPENIKKELDISILSLNISFDTEEYKEIELKNETFYKKMEEYDELPKSSQPSIKDFYTAFEEIVIAGHEIVGVFLSSKMSGTYSTALMVKNMILENYPEAKIEIVDSTSNSMQLGFAAITGAKLAKEGKNIEEIVSEINKNIKRSKFIFIPDDFKYLKKGGRVGTAQAIIGSVLKIKPILTVINGKTAVLEKIRTRKKAIEKMIDIFAKDIEKYGFGDAVVHHINCEEEALKLADLLKETTGKIIKIVPIGPVIGTHVGPGSIGIAYFTKETLNS</sequence>
<dbReference type="Gene3D" id="3.40.50.10170">
    <property type="match status" value="1"/>
</dbReference>
<evidence type="ECO:0000256" key="1">
    <source>
        <dbReference type="ARBA" id="ARBA00023121"/>
    </source>
</evidence>
<evidence type="ECO:0008006" key="4">
    <source>
        <dbReference type="Google" id="ProtNLM"/>
    </source>
</evidence>